<name>A0A0E9PG60_ANGAN</name>
<proteinExistence type="predicted"/>
<dbReference type="AlphaFoldDB" id="A0A0E9PG60"/>
<sequence>MMFNFHKQTFSFQKINMISILRF</sequence>
<dbReference type="EMBL" id="GBXM01105340">
    <property type="protein sequence ID" value="JAH03237.1"/>
    <property type="molecule type" value="Transcribed_RNA"/>
</dbReference>
<accession>A0A0E9PG60</accession>
<protein>
    <submittedName>
        <fullName evidence="1">Uncharacterized protein</fullName>
    </submittedName>
</protein>
<reference evidence="1" key="1">
    <citation type="submission" date="2014-11" db="EMBL/GenBank/DDBJ databases">
        <authorList>
            <person name="Amaro Gonzalez C."/>
        </authorList>
    </citation>
    <scope>NUCLEOTIDE SEQUENCE</scope>
</reference>
<reference evidence="1" key="2">
    <citation type="journal article" date="2015" name="Fish Shellfish Immunol.">
        <title>Early steps in the European eel (Anguilla anguilla)-Vibrio vulnificus interaction in the gills: Role of the RtxA13 toxin.</title>
        <authorList>
            <person name="Callol A."/>
            <person name="Pajuelo D."/>
            <person name="Ebbesson L."/>
            <person name="Teles M."/>
            <person name="MacKenzie S."/>
            <person name="Amaro C."/>
        </authorList>
    </citation>
    <scope>NUCLEOTIDE SEQUENCE</scope>
</reference>
<evidence type="ECO:0000313" key="1">
    <source>
        <dbReference type="EMBL" id="JAH03237.1"/>
    </source>
</evidence>
<organism evidence="1">
    <name type="scientific">Anguilla anguilla</name>
    <name type="common">European freshwater eel</name>
    <name type="synonym">Muraena anguilla</name>
    <dbReference type="NCBI Taxonomy" id="7936"/>
    <lineage>
        <taxon>Eukaryota</taxon>
        <taxon>Metazoa</taxon>
        <taxon>Chordata</taxon>
        <taxon>Craniata</taxon>
        <taxon>Vertebrata</taxon>
        <taxon>Euteleostomi</taxon>
        <taxon>Actinopterygii</taxon>
        <taxon>Neopterygii</taxon>
        <taxon>Teleostei</taxon>
        <taxon>Anguilliformes</taxon>
        <taxon>Anguillidae</taxon>
        <taxon>Anguilla</taxon>
    </lineage>
</organism>